<dbReference type="GO" id="GO:0031966">
    <property type="term" value="C:mitochondrial membrane"/>
    <property type="evidence" value="ECO:0007669"/>
    <property type="project" value="TreeGrafter"/>
</dbReference>
<keyword evidence="4 6" id="KW-1133">Transmembrane helix</keyword>
<protein>
    <submittedName>
        <fullName evidence="7">Putative Bax inhibitor 1</fullName>
    </submittedName>
</protein>
<comment type="caution">
    <text evidence="7">The sequence shown here is derived from an EMBL/GenBank/DDBJ whole genome shotgun (WGS) entry which is preliminary data.</text>
</comment>
<dbReference type="EMBL" id="SEYY01000998">
    <property type="protein sequence ID" value="KAB7506098.1"/>
    <property type="molecule type" value="Genomic_DNA"/>
</dbReference>
<dbReference type="GO" id="GO:0034620">
    <property type="term" value="P:cellular response to unfolded protein"/>
    <property type="evidence" value="ECO:0007669"/>
    <property type="project" value="TreeGrafter"/>
</dbReference>
<comment type="similarity">
    <text evidence="2 6">Belongs to the BI1 family.</text>
</comment>
<sequence>MEGINLERFARGFTENLDPNVRKHLKNVYASFTLASLCACVGGYVHMFSTVVGAGLLTSLGAIGTLIWLLMTPHDGKNQKERLALLGAFAFLSGINLGPLLQMAVMVNQTLILEALLGTSIVFACFSLAALFAPRGQYLYLGGILMSTLSILFWLSIMNIFFASKLIFQANLYIGLAVMCGFVVFDTQSIVVKAKRGDRDYIMHSIELFIDFIAIFKRILILLTDREASQEKRKKRN</sequence>
<feature type="transmembrane region" description="Helical" evidence="6">
    <location>
        <begin position="111"/>
        <end position="132"/>
    </location>
</feature>
<dbReference type="AlphaFoldDB" id="A0A5N5TIN2"/>
<feature type="transmembrane region" description="Helical" evidence="6">
    <location>
        <begin position="167"/>
        <end position="185"/>
    </location>
</feature>
<dbReference type="PANTHER" id="PTHR23291">
    <property type="entry name" value="BAX INHIBITOR-RELATED"/>
    <property type="match status" value="1"/>
</dbReference>
<dbReference type="GO" id="GO:0019899">
    <property type="term" value="F:enzyme binding"/>
    <property type="evidence" value="ECO:0007669"/>
    <property type="project" value="TreeGrafter"/>
</dbReference>
<feature type="transmembrane region" description="Helical" evidence="6">
    <location>
        <begin position="139"/>
        <end position="161"/>
    </location>
</feature>
<feature type="transmembrane region" description="Helical" evidence="6">
    <location>
        <begin position="28"/>
        <end position="45"/>
    </location>
</feature>
<evidence type="ECO:0000256" key="2">
    <source>
        <dbReference type="ARBA" id="ARBA00010350"/>
    </source>
</evidence>
<comment type="subcellular location">
    <subcellularLocation>
        <location evidence="1">Membrane</location>
        <topology evidence="1">Multi-pass membrane protein</topology>
    </subcellularLocation>
</comment>
<keyword evidence="5 6" id="KW-0472">Membrane</keyword>
<evidence type="ECO:0000313" key="8">
    <source>
        <dbReference type="Proteomes" id="UP000326759"/>
    </source>
</evidence>
<evidence type="ECO:0000256" key="6">
    <source>
        <dbReference type="RuleBase" id="RU004379"/>
    </source>
</evidence>
<name>A0A5N5TIN2_9CRUS</name>
<dbReference type="OrthoDB" id="1277691at2759"/>
<dbReference type="GO" id="GO:2001234">
    <property type="term" value="P:negative regulation of apoptotic signaling pathway"/>
    <property type="evidence" value="ECO:0007669"/>
    <property type="project" value="TreeGrafter"/>
</dbReference>
<evidence type="ECO:0000256" key="1">
    <source>
        <dbReference type="ARBA" id="ARBA00004141"/>
    </source>
</evidence>
<feature type="transmembrane region" description="Helical" evidence="6">
    <location>
        <begin position="51"/>
        <end position="71"/>
    </location>
</feature>
<evidence type="ECO:0000256" key="5">
    <source>
        <dbReference type="ARBA" id="ARBA00023136"/>
    </source>
</evidence>
<evidence type="ECO:0000256" key="3">
    <source>
        <dbReference type="ARBA" id="ARBA00022692"/>
    </source>
</evidence>
<proteinExistence type="inferred from homology"/>
<dbReference type="CDD" id="cd10430">
    <property type="entry name" value="BI-1"/>
    <property type="match status" value="1"/>
</dbReference>
<dbReference type="Proteomes" id="UP000326759">
    <property type="component" value="Unassembled WGS sequence"/>
</dbReference>
<evidence type="ECO:0000313" key="7">
    <source>
        <dbReference type="EMBL" id="KAB7506098.1"/>
    </source>
</evidence>
<dbReference type="InterPro" id="IPR006214">
    <property type="entry name" value="Bax_inhibitor_1-related"/>
</dbReference>
<feature type="transmembrane region" description="Helical" evidence="6">
    <location>
        <begin position="83"/>
        <end position="105"/>
    </location>
</feature>
<keyword evidence="3 6" id="KW-0812">Transmembrane</keyword>
<keyword evidence="8" id="KW-1185">Reference proteome</keyword>
<dbReference type="Pfam" id="PF01027">
    <property type="entry name" value="Bax1-I"/>
    <property type="match status" value="1"/>
</dbReference>
<evidence type="ECO:0000256" key="4">
    <source>
        <dbReference type="ARBA" id="ARBA00022989"/>
    </source>
</evidence>
<dbReference type="PANTHER" id="PTHR23291:SF32">
    <property type="entry name" value="BAX INHIBITOR 1"/>
    <property type="match status" value="1"/>
</dbReference>
<reference evidence="7 8" key="1">
    <citation type="journal article" date="2019" name="PLoS Biol.">
        <title>Sex chromosomes control vertical transmission of feminizing Wolbachia symbionts in an isopod.</title>
        <authorList>
            <person name="Becking T."/>
            <person name="Chebbi M.A."/>
            <person name="Giraud I."/>
            <person name="Moumen B."/>
            <person name="Laverre T."/>
            <person name="Caubet Y."/>
            <person name="Peccoud J."/>
            <person name="Gilbert C."/>
            <person name="Cordaux R."/>
        </authorList>
    </citation>
    <scope>NUCLEOTIDE SEQUENCE [LARGE SCALE GENOMIC DNA]</scope>
    <source>
        <strain evidence="7">ANa2</strain>
        <tissue evidence="7">Whole body excluding digestive tract and cuticle</tissue>
    </source>
</reference>
<organism evidence="7 8">
    <name type="scientific">Armadillidium nasatum</name>
    <dbReference type="NCBI Taxonomy" id="96803"/>
    <lineage>
        <taxon>Eukaryota</taxon>
        <taxon>Metazoa</taxon>
        <taxon>Ecdysozoa</taxon>
        <taxon>Arthropoda</taxon>
        <taxon>Crustacea</taxon>
        <taxon>Multicrustacea</taxon>
        <taxon>Malacostraca</taxon>
        <taxon>Eumalacostraca</taxon>
        <taxon>Peracarida</taxon>
        <taxon>Isopoda</taxon>
        <taxon>Oniscidea</taxon>
        <taxon>Crinocheta</taxon>
        <taxon>Armadillidiidae</taxon>
        <taxon>Armadillidium</taxon>
    </lineage>
</organism>
<gene>
    <name evidence="7" type="primary">tmbim6</name>
    <name evidence="7" type="ORF">Anas_02160</name>
</gene>
<accession>A0A5N5TIN2</accession>
<dbReference type="GO" id="GO:0033119">
    <property type="term" value="P:negative regulation of RNA splicing"/>
    <property type="evidence" value="ECO:0007669"/>
    <property type="project" value="TreeGrafter"/>
</dbReference>